<organism evidence="2 3">
    <name type="scientific">Fragilariopsis cylindrus CCMP1102</name>
    <dbReference type="NCBI Taxonomy" id="635003"/>
    <lineage>
        <taxon>Eukaryota</taxon>
        <taxon>Sar</taxon>
        <taxon>Stramenopiles</taxon>
        <taxon>Ochrophyta</taxon>
        <taxon>Bacillariophyta</taxon>
        <taxon>Bacillariophyceae</taxon>
        <taxon>Bacillariophycidae</taxon>
        <taxon>Bacillariales</taxon>
        <taxon>Bacillariaceae</taxon>
        <taxon>Fragilariopsis</taxon>
    </lineage>
</organism>
<dbReference type="EMBL" id="KV784429">
    <property type="protein sequence ID" value="OEU06085.1"/>
    <property type="molecule type" value="Genomic_DNA"/>
</dbReference>
<evidence type="ECO:0000256" key="1">
    <source>
        <dbReference type="SAM" id="MobiDB-lite"/>
    </source>
</evidence>
<feature type="compositionally biased region" description="Acidic residues" evidence="1">
    <location>
        <begin position="40"/>
        <end position="61"/>
    </location>
</feature>
<feature type="region of interest" description="Disordered" evidence="1">
    <location>
        <begin position="114"/>
        <end position="136"/>
    </location>
</feature>
<dbReference type="PANTHER" id="PTHR39290">
    <property type="entry name" value="C3H1-TYPE DOMAIN-CONTAINING PROTEIN-RELATED"/>
    <property type="match status" value="1"/>
</dbReference>
<evidence type="ECO:0000313" key="3">
    <source>
        <dbReference type="Proteomes" id="UP000095751"/>
    </source>
</evidence>
<reference evidence="2 3" key="1">
    <citation type="submission" date="2016-09" db="EMBL/GenBank/DDBJ databases">
        <title>Extensive genetic diversity and differential bi-allelic expression allows diatom success in the polar Southern Ocean.</title>
        <authorList>
            <consortium name="DOE Joint Genome Institute"/>
            <person name="Mock T."/>
            <person name="Otillar R.P."/>
            <person name="Strauss J."/>
            <person name="Dupont C."/>
            <person name="Frickenhaus S."/>
            <person name="Maumus F."/>
            <person name="Mcmullan M."/>
            <person name="Sanges R."/>
            <person name="Schmutz J."/>
            <person name="Toseland A."/>
            <person name="Valas R."/>
            <person name="Veluchamy A."/>
            <person name="Ward B.J."/>
            <person name="Allen A."/>
            <person name="Barry K."/>
            <person name="Falciatore A."/>
            <person name="Ferrante M."/>
            <person name="Fortunato A.E."/>
            <person name="Gloeckner G."/>
            <person name="Gruber A."/>
            <person name="Hipkin R."/>
            <person name="Janech M."/>
            <person name="Kroth P."/>
            <person name="Leese F."/>
            <person name="Lindquist E."/>
            <person name="Lyon B.R."/>
            <person name="Martin J."/>
            <person name="Mayer C."/>
            <person name="Parker M."/>
            <person name="Quesneville H."/>
            <person name="Raymond J."/>
            <person name="Uhlig C."/>
            <person name="Valentin K.U."/>
            <person name="Worden A.Z."/>
            <person name="Armbrust E.V."/>
            <person name="Bowler C."/>
            <person name="Green B."/>
            <person name="Moulton V."/>
            <person name="Van Oosterhout C."/>
            <person name="Grigoriev I."/>
        </authorList>
    </citation>
    <scope>NUCLEOTIDE SEQUENCE [LARGE SCALE GENOMIC DNA]</scope>
    <source>
        <strain evidence="2 3">CCMP1102</strain>
    </source>
</reference>
<feature type="region of interest" description="Disordered" evidence="1">
    <location>
        <begin position="1"/>
        <end position="66"/>
    </location>
</feature>
<dbReference type="Gene3D" id="3.40.50.150">
    <property type="entry name" value="Vaccinia Virus protein VP39"/>
    <property type="match status" value="1"/>
</dbReference>
<feature type="compositionally biased region" description="Acidic residues" evidence="1">
    <location>
        <begin position="122"/>
        <end position="132"/>
    </location>
</feature>
<name>A0A1E7EJM3_9STRA</name>
<protein>
    <recommendedName>
        <fullName evidence="4">Methyltransferase domain-containing protein</fullName>
    </recommendedName>
</protein>
<dbReference type="OrthoDB" id="5411518at2759"/>
<gene>
    <name evidence="2" type="ORF">FRACYDRAFT_256511</name>
</gene>
<proteinExistence type="predicted"/>
<dbReference type="AlphaFoldDB" id="A0A1E7EJM3"/>
<dbReference type="SUPFAM" id="SSF53335">
    <property type="entry name" value="S-adenosyl-L-methionine-dependent methyltransferases"/>
    <property type="match status" value="1"/>
</dbReference>
<dbReference type="InterPro" id="IPR029063">
    <property type="entry name" value="SAM-dependent_MTases_sf"/>
</dbReference>
<sequence length="470" mass="53475">MPKRERVTTASPKDDEDKKLEMEAENDDDEDAKRGRTDGTNEEDEGDDEETEEDEYEDEEESHQHQSFVAWLEEGESKLNIGELHFSNVEHTGSQDDRNSYCVVYEMVALPVQQQQQQQQLQEDEEEDEESESPPHLFTFTNGFPFRILPASACVGIQLEPVAENTITDIHRMMLEELNGTSSENMYKKVNTSYSMSTGTTPDEVINGVNAWWKAGETKTGWDLQKIPQTDYTTANTISCRYNINVNTLLQLYGELCAFKPLTPNDSRDTIEERFEWRTCLCVYFAWAVPNERALDLLKSMQKPILEIGAGTGYWAYLLADRGVDIVAYDMEESHDGHKHRFRHSMVRDGGVEQAALCLKDGDEHKGRALFLCWPDIVGDSASDDKDRGTFGFDCLKAYNGDTVIFVGELGPNVVRAKTNEGWGDPFPPGGSSSSEAFQTELKDKWRMTERVQLPNWPPYNSHLTVWVRN</sequence>
<evidence type="ECO:0000313" key="2">
    <source>
        <dbReference type="EMBL" id="OEU06085.1"/>
    </source>
</evidence>
<feature type="compositionally biased region" description="Basic and acidic residues" evidence="1">
    <location>
        <begin position="1"/>
        <end position="22"/>
    </location>
</feature>
<keyword evidence="3" id="KW-1185">Reference proteome</keyword>
<dbReference type="KEGG" id="fcy:FRACYDRAFT_256511"/>
<dbReference type="InParanoid" id="A0A1E7EJM3"/>
<evidence type="ECO:0008006" key="4">
    <source>
        <dbReference type="Google" id="ProtNLM"/>
    </source>
</evidence>
<dbReference type="Proteomes" id="UP000095751">
    <property type="component" value="Unassembled WGS sequence"/>
</dbReference>
<dbReference type="PANTHER" id="PTHR39290:SF6">
    <property type="entry name" value="S-ADENOSYL-L-METHIONINE-DEPENDENT METHYLTRANSFERASES SUPERFAMILY PROTEIN"/>
    <property type="match status" value="1"/>
</dbReference>
<accession>A0A1E7EJM3</accession>